<dbReference type="Proteomes" id="UP000244090">
    <property type="component" value="Unassembled WGS sequence"/>
</dbReference>
<dbReference type="InterPro" id="IPR025634">
    <property type="entry name" value="DUF4292"/>
</dbReference>
<evidence type="ECO:0000313" key="2">
    <source>
        <dbReference type="Proteomes" id="UP000244090"/>
    </source>
</evidence>
<keyword evidence="2" id="KW-1185">Reference proteome</keyword>
<accession>A0A2T6BWC5</accession>
<gene>
    <name evidence="1" type="ORF">C8N46_10626</name>
</gene>
<comment type="caution">
    <text evidence="1">The sequence shown here is derived from an EMBL/GenBank/DDBJ whole genome shotgun (WGS) entry which is preliminary data.</text>
</comment>
<proteinExistence type="predicted"/>
<evidence type="ECO:0000313" key="1">
    <source>
        <dbReference type="EMBL" id="PTX60382.1"/>
    </source>
</evidence>
<dbReference type="AlphaFoldDB" id="A0A2T6BWC5"/>
<organism evidence="1 2">
    <name type="scientific">Kordia periserrulae</name>
    <dbReference type="NCBI Taxonomy" id="701523"/>
    <lineage>
        <taxon>Bacteria</taxon>
        <taxon>Pseudomonadati</taxon>
        <taxon>Bacteroidota</taxon>
        <taxon>Flavobacteriia</taxon>
        <taxon>Flavobacteriales</taxon>
        <taxon>Flavobacteriaceae</taxon>
        <taxon>Kordia</taxon>
    </lineage>
</organism>
<dbReference type="EMBL" id="QBKT01000006">
    <property type="protein sequence ID" value="PTX60382.1"/>
    <property type="molecule type" value="Genomic_DNA"/>
</dbReference>
<reference evidence="1 2" key="1">
    <citation type="submission" date="2018-04" db="EMBL/GenBank/DDBJ databases">
        <title>Genomic Encyclopedia of Archaeal and Bacterial Type Strains, Phase II (KMG-II): from individual species to whole genera.</title>
        <authorList>
            <person name="Goeker M."/>
        </authorList>
    </citation>
    <scope>NUCLEOTIDE SEQUENCE [LARGE SCALE GENOMIC DNA]</scope>
    <source>
        <strain evidence="1 2">DSM 25731</strain>
    </source>
</reference>
<protein>
    <submittedName>
        <fullName evidence="1">Uncharacterized protein DUF4292</fullName>
    </submittedName>
</protein>
<dbReference type="Gene3D" id="2.50.20.10">
    <property type="entry name" value="Lipoprotein localisation LolA/LolB/LppX"/>
    <property type="match status" value="1"/>
</dbReference>
<name>A0A2T6BWC5_9FLAO</name>
<dbReference type="Pfam" id="PF14125">
    <property type="entry name" value="DUF4292"/>
    <property type="match status" value="1"/>
</dbReference>
<sequence>MPIKKWATPKRKNSIVKKFNKQSQEQKLKHLKNSFHIFITSFVLLFIVGCKSSQTLVSSGEVANLSAKNIIKNHYRNAVNFNTIRGKLKVDFDNGKEQDNFTLNLRMEKDKNIWISAKLGVVKILITPKKVSFYNKLDNTYFEGDFAIISKFLGTQLDFDKIQNLLVGEALFNLKNERFNSQIVDKTYALTPKRDIELFKRLFFLDAFHFKVKKQQLAQEEENRLLTIEYPAYQEITGQPFPQNLEIKAKETEKTTTIAVEYKKVTFNENVRFPFKIPSGYREIKI</sequence>